<dbReference type="SUPFAM" id="SSF52047">
    <property type="entry name" value="RNI-like"/>
    <property type="match status" value="1"/>
</dbReference>
<feature type="compositionally biased region" description="Basic and acidic residues" evidence="1">
    <location>
        <begin position="321"/>
        <end position="352"/>
    </location>
</feature>
<dbReference type="InterPro" id="IPR032675">
    <property type="entry name" value="LRR_dom_sf"/>
</dbReference>
<accession>A0A553PJK7</accession>
<feature type="region of interest" description="Disordered" evidence="1">
    <location>
        <begin position="216"/>
        <end position="524"/>
    </location>
</feature>
<dbReference type="OMA" id="WINASEP"/>
<sequence length="1170" mass="132158">MMGSIAEKTLGKRAVFYMRNEAMVGRITRHRLQTLASILGVSSIVKMDLDECHDGDVRYRVMGEVLDAWCTKGTLRGVDANKLSSALDQARLTYHAQAIREMSGNGSDNGLIKAPLPASARSITSIRSSHTLPPASANGYSNHHSTGKRGSKLNRMLDQGGRAVSSSLSHLDRRRSDGGTEEGSDTSSTFHAKSALPDFGEDDIFDKSEILPNVSEEDYMAVQPPTSPTKRPFLRRSRPSYTVSGKMKSPKKKKSPIGDDEERSENGMKLPAISSASNDTDESGPLETHRIGNGDIPNRVHPSRISANRRPLIDTPSALRSRRETFKPKNKDRELHKTFTVDKDREGNERNHTNKKLQRSPRRRVKSDPRSARKSPNVEPSETIAKVFDDEDDSFIAELRKSKIQKIRKVRKKPLREAEESTSPRKRASQASRSKSPNTMGNPRARGATLIRDKTPPNNEASSSPRKSNHRFRQTRSESPTKRAPFSPSKRHTKPKITIETDAIEDETKEATSPTKKSRHGVAKYGSWRELQKLSKEVLKIPPEDPDTVEQDIANVIKTVAYLSEAEKSTYAKSILQKVRSEKFLGSLCQRDKDYLYCVVRAMASFGTDIALHTRTQVLVYYTLERMRSFWINASEPIPSAEEITKHQDTMDFLRNAAKLCYNVSNTEQIVVTGVIENDRRHKRVWLLFKQFGVRILKKNLEQLGIVKFQNRGPFLAETGNFLETHFIDSLFIDFLGVLHTHAAEEDISDFSKQKLVTTIPLLCGLSSKEKSPDQKIVAQMLDGMTGVRSKRDPLFYVKFLEHLWMESQQTFLNAVYEARLRKITIYPPPGDRQIVLALARLYPHDVIPLAYYLHNIDHNHVQLEGLMLQDCGLDDSSLKILGKTLFQIGKIQMTGNYFTMKGIFDLTKTIKGLESIKIRSLDLTDSNIEDECLGKLGPLLPALEELVLSENFITWYGIRKITQPHKKTKRLRKLDMSRCHLNEHAFYEMIPLTIKTEEVTLEGNEFTPLEMKIFARQIREAQTVKLETLNLTNCQLDDECLAEIAKFATKVANLILQANVFSHIGIKAFVKYCKKHEMGNLKSINLKGCKMKDSALEELAQILPNLESAILSSNNFSSATGVKQLVESLTNADTVNLKYLELRHCKLLDGSKRMLGDVAKKNRIEVKMF</sequence>
<protein>
    <submittedName>
        <fullName evidence="2">Uncharacterized protein</fullName>
    </submittedName>
</protein>
<dbReference type="SMART" id="SM00367">
    <property type="entry name" value="LRR_CC"/>
    <property type="match status" value="4"/>
</dbReference>
<feature type="region of interest" description="Disordered" evidence="1">
    <location>
        <begin position="129"/>
        <end position="204"/>
    </location>
</feature>
<feature type="compositionally biased region" description="Basic residues" evidence="1">
    <location>
        <begin position="402"/>
        <end position="414"/>
    </location>
</feature>
<dbReference type="GO" id="GO:0031146">
    <property type="term" value="P:SCF-dependent proteasomal ubiquitin-dependent protein catabolic process"/>
    <property type="evidence" value="ECO:0007669"/>
    <property type="project" value="TreeGrafter"/>
</dbReference>
<dbReference type="GO" id="GO:0019005">
    <property type="term" value="C:SCF ubiquitin ligase complex"/>
    <property type="evidence" value="ECO:0007669"/>
    <property type="project" value="TreeGrafter"/>
</dbReference>
<feature type="compositionally biased region" description="Polar residues" evidence="1">
    <location>
        <begin position="456"/>
        <end position="466"/>
    </location>
</feature>
<dbReference type="Proteomes" id="UP000318571">
    <property type="component" value="Chromosome 11"/>
</dbReference>
<reference evidence="2 3" key="1">
    <citation type="journal article" date="2018" name="Nat. Ecol. Evol.">
        <title>Genomic signatures of mitonuclear coevolution across populations of Tigriopus californicus.</title>
        <authorList>
            <person name="Barreto F.S."/>
            <person name="Watson E.T."/>
            <person name="Lima T.G."/>
            <person name="Willett C.S."/>
            <person name="Edmands S."/>
            <person name="Li W."/>
            <person name="Burton R.S."/>
        </authorList>
    </citation>
    <scope>NUCLEOTIDE SEQUENCE [LARGE SCALE GENOMIC DNA]</scope>
    <source>
        <strain evidence="2 3">San Diego</strain>
    </source>
</reference>
<name>A0A553PJK7_TIGCA</name>
<keyword evidence="3" id="KW-1185">Reference proteome</keyword>
<dbReference type="AlphaFoldDB" id="A0A553PJK7"/>
<dbReference type="Gene3D" id="3.80.10.10">
    <property type="entry name" value="Ribonuclease Inhibitor"/>
    <property type="match status" value="1"/>
</dbReference>
<evidence type="ECO:0000256" key="1">
    <source>
        <dbReference type="SAM" id="MobiDB-lite"/>
    </source>
</evidence>
<gene>
    <name evidence="2" type="ORF">TCAL_08134</name>
</gene>
<proteinExistence type="predicted"/>
<dbReference type="InterPro" id="IPR006553">
    <property type="entry name" value="Leu-rich_rpt_Cys-con_subtyp"/>
</dbReference>
<dbReference type="EMBL" id="VCGU01000003">
    <property type="protein sequence ID" value="TRY77862.1"/>
    <property type="molecule type" value="Genomic_DNA"/>
</dbReference>
<dbReference type="PANTHER" id="PTHR13318">
    <property type="entry name" value="PARTNER OF PAIRED, ISOFORM B-RELATED"/>
    <property type="match status" value="1"/>
</dbReference>
<evidence type="ECO:0000313" key="3">
    <source>
        <dbReference type="Proteomes" id="UP000318571"/>
    </source>
</evidence>
<comment type="caution">
    <text evidence="2">The sequence shown here is derived from an EMBL/GenBank/DDBJ whole genome shotgun (WGS) entry which is preliminary data.</text>
</comment>
<evidence type="ECO:0000313" key="2">
    <source>
        <dbReference type="EMBL" id="TRY77862.1"/>
    </source>
</evidence>
<feature type="compositionally biased region" description="Basic residues" evidence="1">
    <location>
        <begin position="353"/>
        <end position="365"/>
    </location>
</feature>
<organism evidence="2 3">
    <name type="scientific">Tigriopus californicus</name>
    <name type="common">Marine copepod</name>
    <dbReference type="NCBI Taxonomy" id="6832"/>
    <lineage>
        <taxon>Eukaryota</taxon>
        <taxon>Metazoa</taxon>
        <taxon>Ecdysozoa</taxon>
        <taxon>Arthropoda</taxon>
        <taxon>Crustacea</taxon>
        <taxon>Multicrustacea</taxon>
        <taxon>Hexanauplia</taxon>
        <taxon>Copepoda</taxon>
        <taxon>Harpacticoida</taxon>
        <taxon>Harpacticidae</taxon>
        <taxon>Tigriopus</taxon>
    </lineage>
</organism>